<comment type="similarity">
    <text evidence="1 5">Belongs to the OSBP family.</text>
</comment>
<dbReference type="GO" id="GO:0005829">
    <property type="term" value="C:cytosol"/>
    <property type="evidence" value="ECO:0007669"/>
    <property type="project" value="TreeGrafter"/>
</dbReference>
<organism evidence="7 8">
    <name type="scientific">Hirsutella rhossiliensis</name>
    <dbReference type="NCBI Taxonomy" id="111463"/>
    <lineage>
        <taxon>Eukaryota</taxon>
        <taxon>Fungi</taxon>
        <taxon>Dikarya</taxon>
        <taxon>Ascomycota</taxon>
        <taxon>Pezizomycotina</taxon>
        <taxon>Sordariomycetes</taxon>
        <taxon>Hypocreomycetidae</taxon>
        <taxon>Hypocreales</taxon>
        <taxon>Ophiocordycipitaceae</taxon>
        <taxon>Hirsutella</taxon>
    </lineage>
</organism>
<dbReference type="FunFam" id="1.10.287.2720:FF:000001">
    <property type="entry name" value="Oxysterol-binding OBPalpha"/>
    <property type="match status" value="1"/>
</dbReference>
<feature type="region of interest" description="Disordered" evidence="6">
    <location>
        <begin position="480"/>
        <end position="504"/>
    </location>
</feature>
<dbReference type="InterPro" id="IPR037239">
    <property type="entry name" value="OSBP_sf"/>
</dbReference>
<dbReference type="InterPro" id="IPR018494">
    <property type="entry name" value="Oxysterol-bd_CS"/>
</dbReference>
<keyword evidence="2" id="KW-0813">Transport</keyword>
<dbReference type="EMBL" id="JAIZPD010000005">
    <property type="protein sequence ID" value="KAH0963139.1"/>
    <property type="molecule type" value="Genomic_DNA"/>
</dbReference>
<dbReference type="GeneID" id="68354778"/>
<evidence type="ECO:0000256" key="1">
    <source>
        <dbReference type="ARBA" id="ARBA00008842"/>
    </source>
</evidence>
<gene>
    <name evidence="7" type="ORF">HRG_05649</name>
</gene>
<dbReference type="AlphaFoldDB" id="A0A9P8SIF9"/>
<dbReference type="FunFam" id="2.40.160.120:FF:000007">
    <property type="entry name" value="Oxysterol binding protein"/>
    <property type="match status" value="1"/>
</dbReference>
<dbReference type="OrthoDB" id="14833at2759"/>
<dbReference type="Proteomes" id="UP000824596">
    <property type="component" value="Unassembled WGS sequence"/>
</dbReference>
<dbReference type="PANTHER" id="PTHR10972:SF102">
    <property type="entry name" value="OXYSTEROL-BINDING PROTEIN"/>
    <property type="match status" value="1"/>
</dbReference>
<evidence type="ECO:0000256" key="6">
    <source>
        <dbReference type="SAM" id="MobiDB-lite"/>
    </source>
</evidence>
<dbReference type="GO" id="GO:0016020">
    <property type="term" value="C:membrane"/>
    <property type="evidence" value="ECO:0007669"/>
    <property type="project" value="TreeGrafter"/>
</dbReference>
<keyword evidence="3" id="KW-0445">Lipid transport</keyword>
<dbReference type="PANTHER" id="PTHR10972">
    <property type="entry name" value="OXYSTEROL-BINDING PROTEIN-RELATED"/>
    <property type="match status" value="1"/>
</dbReference>
<evidence type="ECO:0000256" key="3">
    <source>
        <dbReference type="ARBA" id="ARBA00023055"/>
    </source>
</evidence>
<dbReference type="Gene3D" id="3.30.70.3490">
    <property type="match status" value="1"/>
</dbReference>
<protein>
    <submittedName>
        <fullName evidence="7">Oxysterol-binding protein</fullName>
    </submittedName>
</protein>
<evidence type="ECO:0000256" key="2">
    <source>
        <dbReference type="ARBA" id="ARBA00022448"/>
    </source>
</evidence>
<dbReference type="GO" id="GO:0032934">
    <property type="term" value="F:sterol binding"/>
    <property type="evidence" value="ECO:0007669"/>
    <property type="project" value="TreeGrafter"/>
</dbReference>
<comment type="caution">
    <text evidence="7">The sequence shown here is derived from an EMBL/GenBank/DDBJ whole genome shotgun (WGS) entry which is preliminary data.</text>
</comment>
<feature type="compositionally biased region" description="Basic and acidic residues" evidence="6">
    <location>
        <begin position="490"/>
        <end position="504"/>
    </location>
</feature>
<reference evidence="7" key="1">
    <citation type="submission" date="2021-09" db="EMBL/GenBank/DDBJ databases">
        <title>A high-quality genome of the endoparasitic fungus Hirsutella rhossiliensis with a comparison of Hirsutella genomes reveals transposable elements contributing to genome size variation.</title>
        <authorList>
            <person name="Lin R."/>
            <person name="Jiao Y."/>
            <person name="Sun X."/>
            <person name="Ling J."/>
            <person name="Xie B."/>
            <person name="Cheng X."/>
        </authorList>
    </citation>
    <scope>NUCLEOTIDE SEQUENCE</scope>
    <source>
        <strain evidence="7">HR02</strain>
    </source>
</reference>
<name>A0A9P8SIF9_9HYPO</name>
<evidence type="ECO:0000313" key="8">
    <source>
        <dbReference type="Proteomes" id="UP000824596"/>
    </source>
</evidence>
<dbReference type="SUPFAM" id="SSF144000">
    <property type="entry name" value="Oxysterol-binding protein-like"/>
    <property type="match status" value="1"/>
</dbReference>
<keyword evidence="4" id="KW-0446">Lipid-binding</keyword>
<dbReference type="GO" id="GO:0006869">
    <property type="term" value="P:lipid transport"/>
    <property type="evidence" value="ECO:0007669"/>
    <property type="project" value="UniProtKB-KW"/>
</dbReference>
<dbReference type="InterPro" id="IPR000648">
    <property type="entry name" value="Oxysterol-bd"/>
</dbReference>
<feature type="region of interest" description="Disordered" evidence="6">
    <location>
        <begin position="1"/>
        <end position="34"/>
    </location>
</feature>
<dbReference type="PROSITE" id="PS01013">
    <property type="entry name" value="OSBP"/>
    <property type="match status" value="1"/>
</dbReference>
<proteinExistence type="inferred from homology"/>
<evidence type="ECO:0000313" key="7">
    <source>
        <dbReference type="EMBL" id="KAH0963139.1"/>
    </source>
</evidence>
<evidence type="ECO:0000256" key="5">
    <source>
        <dbReference type="RuleBase" id="RU003844"/>
    </source>
</evidence>
<dbReference type="Gene3D" id="2.40.160.120">
    <property type="match status" value="1"/>
</dbReference>
<evidence type="ECO:0000256" key="4">
    <source>
        <dbReference type="ARBA" id="ARBA00023121"/>
    </source>
</evidence>
<feature type="region of interest" description="Disordered" evidence="6">
    <location>
        <begin position="297"/>
        <end position="317"/>
    </location>
</feature>
<dbReference type="Pfam" id="PF01237">
    <property type="entry name" value="Oxysterol_BP"/>
    <property type="match status" value="2"/>
</dbReference>
<dbReference type="GO" id="GO:0032541">
    <property type="term" value="C:cortical endoplasmic reticulum"/>
    <property type="evidence" value="ECO:0007669"/>
    <property type="project" value="TreeGrafter"/>
</dbReference>
<dbReference type="RefSeq" id="XP_044720652.1">
    <property type="nucleotide sequence ID" value="XM_044864120.1"/>
</dbReference>
<keyword evidence="8" id="KW-1185">Reference proteome</keyword>
<sequence length="504" mass="56220">MLTNWFSPPAGSSRSSTDDARAADTDDDTQVMEPDQGNVLSHIISQLRPGADLSRVVLPTFILEPRSMLERITNFMCHPEMLLHIPAIDDPVERFLSVVKFYLTGWHIRPPGVKKPLNPILGEVFTCSWNLDGQHRAYYVSEQTSHHPPKSSYFYMAPHYHIRIDGTLKPRSKFLGNSAASLMEGIAFLSLLNRGKDPIKGEQYIITQPNMYARGILFGKMKYELGDHSFVRCPELDLVADVDFKTKGWVGGTYNAIGGAIKRESTGEVLYELSGLWSEEMFIKDMATGQREMFFDATRSKPSPPQVRPIDDQDERESQRLWERTARAVKERNHEVATDEKTKIEDRQREEAAARAQENVEWHPRLFRRVKGGPGGPEEGQEDLEWIINSAVDPAAPPEKQVEQILCIYPIVEGQKLGQDITIPPPPAPAPAATSNGKAAEESLIDFGGGDDVVAPPPLQAPAKHQPDVVESALALTGKAPEGPLIDFTQEMKKDLPQRDKTAL</sequence>
<dbReference type="Gene3D" id="1.10.287.2720">
    <property type="match status" value="1"/>
</dbReference>
<accession>A0A9P8SIF9</accession>